<dbReference type="InterPro" id="IPR000595">
    <property type="entry name" value="cNMP-bd_dom"/>
</dbReference>
<evidence type="ECO:0000313" key="6">
    <source>
        <dbReference type="Proteomes" id="UP001208570"/>
    </source>
</evidence>
<comment type="similarity">
    <text evidence="1">Belongs to the cAMP-dependent kinase regulatory chain family.</text>
</comment>
<dbReference type="PROSITE" id="PS00888">
    <property type="entry name" value="CNMP_BINDING_1"/>
    <property type="match status" value="1"/>
</dbReference>
<evidence type="ECO:0000256" key="2">
    <source>
        <dbReference type="ARBA" id="ARBA00022566"/>
    </source>
</evidence>
<name>A0AAD9J3L0_9ANNE</name>
<keyword evidence="3" id="KW-0114">cAMP</keyword>
<sequence>MDRSTFKRIVLKNAYNKRKMYECLIDNVPMLKFLDPYERMNVADALVSKRFEDGELIIKQGDDAACMFFVEDGEIRITMTRK</sequence>
<accession>A0AAD9J3L0</accession>
<evidence type="ECO:0000259" key="4">
    <source>
        <dbReference type="PROSITE" id="PS50042"/>
    </source>
</evidence>
<reference evidence="5" key="1">
    <citation type="journal article" date="2023" name="Mol. Biol. Evol.">
        <title>Third-Generation Sequencing Reveals the Adaptive Role of the Epigenome in Three Deep-Sea Polychaetes.</title>
        <authorList>
            <person name="Perez M."/>
            <person name="Aroh O."/>
            <person name="Sun Y."/>
            <person name="Lan Y."/>
            <person name="Juniper S.K."/>
            <person name="Young C.R."/>
            <person name="Angers B."/>
            <person name="Qian P.Y."/>
        </authorList>
    </citation>
    <scope>NUCLEOTIDE SEQUENCE</scope>
    <source>
        <strain evidence="5">P08H-3</strain>
    </source>
</reference>
<feature type="domain" description="Cyclic nucleotide-binding" evidence="4">
    <location>
        <begin position="1"/>
        <end position="27"/>
    </location>
</feature>
<dbReference type="AlphaFoldDB" id="A0AAD9J3L0"/>
<dbReference type="GO" id="GO:0005952">
    <property type="term" value="C:cAMP-dependent protein kinase complex"/>
    <property type="evidence" value="ECO:0007669"/>
    <property type="project" value="InterPro"/>
</dbReference>
<dbReference type="InterPro" id="IPR018488">
    <property type="entry name" value="cNMP-bd_CS"/>
</dbReference>
<dbReference type="Gene3D" id="2.60.120.10">
    <property type="entry name" value="Jelly Rolls"/>
    <property type="match status" value="1"/>
</dbReference>
<evidence type="ECO:0000256" key="3">
    <source>
        <dbReference type="ARBA" id="ARBA00023149"/>
    </source>
</evidence>
<organism evidence="5 6">
    <name type="scientific">Paralvinella palmiformis</name>
    <dbReference type="NCBI Taxonomy" id="53620"/>
    <lineage>
        <taxon>Eukaryota</taxon>
        <taxon>Metazoa</taxon>
        <taxon>Spiralia</taxon>
        <taxon>Lophotrochozoa</taxon>
        <taxon>Annelida</taxon>
        <taxon>Polychaeta</taxon>
        <taxon>Sedentaria</taxon>
        <taxon>Canalipalpata</taxon>
        <taxon>Terebellida</taxon>
        <taxon>Terebelliformia</taxon>
        <taxon>Alvinellidae</taxon>
        <taxon>Paralvinella</taxon>
    </lineage>
</organism>
<keyword evidence="6" id="KW-1185">Reference proteome</keyword>
<dbReference type="GO" id="GO:0030552">
    <property type="term" value="F:cAMP binding"/>
    <property type="evidence" value="ECO:0007669"/>
    <property type="project" value="UniProtKB-KW"/>
</dbReference>
<dbReference type="Proteomes" id="UP001208570">
    <property type="component" value="Unassembled WGS sequence"/>
</dbReference>
<proteinExistence type="inferred from homology"/>
<dbReference type="GO" id="GO:0004862">
    <property type="term" value="F:cAMP-dependent protein kinase inhibitor activity"/>
    <property type="evidence" value="ECO:0007669"/>
    <property type="project" value="TreeGrafter"/>
</dbReference>
<gene>
    <name evidence="5" type="ORF">LSH36_660g03036</name>
</gene>
<feature type="non-terminal residue" evidence="5">
    <location>
        <position position="1"/>
    </location>
</feature>
<dbReference type="PANTHER" id="PTHR11635:SF152">
    <property type="entry name" value="CAMP-DEPENDENT PROTEIN KINASE TYPE I REGULATORY SUBUNIT-RELATED"/>
    <property type="match status" value="1"/>
</dbReference>
<dbReference type="InterPro" id="IPR050503">
    <property type="entry name" value="cAMP-dep_PK_reg_su-like"/>
</dbReference>
<keyword evidence="2" id="KW-0547">Nucleotide-binding</keyword>
<evidence type="ECO:0000256" key="1">
    <source>
        <dbReference type="ARBA" id="ARBA00005753"/>
    </source>
</evidence>
<feature type="domain" description="Cyclic nucleotide-binding" evidence="4">
    <location>
        <begin position="30"/>
        <end position="82"/>
    </location>
</feature>
<dbReference type="InterPro" id="IPR014710">
    <property type="entry name" value="RmlC-like_jellyroll"/>
</dbReference>
<evidence type="ECO:0000313" key="5">
    <source>
        <dbReference type="EMBL" id="KAK2145744.1"/>
    </source>
</evidence>
<dbReference type="PROSITE" id="PS50042">
    <property type="entry name" value="CNMP_BINDING_3"/>
    <property type="match status" value="2"/>
</dbReference>
<dbReference type="SUPFAM" id="SSF51206">
    <property type="entry name" value="cAMP-binding domain-like"/>
    <property type="match status" value="1"/>
</dbReference>
<protein>
    <recommendedName>
        <fullName evidence="4">Cyclic nucleotide-binding domain-containing protein</fullName>
    </recommendedName>
</protein>
<dbReference type="InterPro" id="IPR018490">
    <property type="entry name" value="cNMP-bd_dom_sf"/>
</dbReference>
<dbReference type="EMBL" id="JAODUP010000660">
    <property type="protein sequence ID" value="KAK2145744.1"/>
    <property type="molecule type" value="Genomic_DNA"/>
</dbReference>
<dbReference type="GO" id="GO:0005829">
    <property type="term" value="C:cytosol"/>
    <property type="evidence" value="ECO:0007669"/>
    <property type="project" value="TreeGrafter"/>
</dbReference>
<comment type="caution">
    <text evidence="5">The sequence shown here is derived from an EMBL/GenBank/DDBJ whole genome shotgun (WGS) entry which is preliminary data.</text>
</comment>
<keyword evidence="2" id="KW-0116">cAMP-binding</keyword>
<dbReference type="GO" id="GO:0034236">
    <property type="term" value="F:protein kinase A catalytic subunit binding"/>
    <property type="evidence" value="ECO:0007669"/>
    <property type="project" value="TreeGrafter"/>
</dbReference>
<dbReference type="PANTHER" id="PTHR11635">
    <property type="entry name" value="CAMP-DEPENDENT PROTEIN KINASE REGULATORY CHAIN"/>
    <property type="match status" value="1"/>
</dbReference>
<dbReference type="CDD" id="cd00038">
    <property type="entry name" value="CAP_ED"/>
    <property type="match status" value="1"/>
</dbReference>